<dbReference type="EMBL" id="KZ772677">
    <property type="protein sequence ID" value="PTQ48450.1"/>
    <property type="molecule type" value="Genomic_DNA"/>
</dbReference>
<comment type="subcellular location">
    <subcellularLocation>
        <location evidence="1">Endoplasmic reticulum membrane</location>
        <topology evidence="1">Multi-pass membrane protein</topology>
    </subcellularLocation>
</comment>
<keyword evidence="10" id="KW-1185">Reference proteome</keyword>
<dbReference type="UniPathway" id="UPA00196"/>
<evidence type="ECO:0008006" key="11">
    <source>
        <dbReference type="Google" id="ProtNLM"/>
    </source>
</evidence>
<keyword evidence="5" id="KW-0256">Endoplasmic reticulum</keyword>
<dbReference type="Gramene" id="Mp1g05110.1">
    <property type="protein sequence ID" value="Mp1g05110.1.cds"/>
    <property type="gene ID" value="Mp1g05110"/>
</dbReference>
<keyword evidence="4 8" id="KW-0812">Transmembrane</keyword>
<keyword evidence="3" id="KW-0337">GPI-anchor biosynthesis</keyword>
<proteinExistence type="predicted"/>
<dbReference type="GO" id="GO:0005789">
    <property type="term" value="C:endoplasmic reticulum membrane"/>
    <property type="evidence" value="ECO:0007669"/>
    <property type="project" value="UniProtKB-SubCell"/>
</dbReference>
<dbReference type="AlphaFoldDB" id="A0A2R6XQQ4"/>
<name>A0A2R6XQQ4_MARPO</name>
<feature type="transmembrane region" description="Helical" evidence="8">
    <location>
        <begin position="77"/>
        <end position="96"/>
    </location>
</feature>
<evidence type="ECO:0000313" key="9">
    <source>
        <dbReference type="EMBL" id="PTQ48450.1"/>
    </source>
</evidence>
<keyword evidence="7 8" id="KW-0472">Membrane</keyword>
<dbReference type="Proteomes" id="UP000244005">
    <property type="component" value="Unassembled WGS sequence"/>
</dbReference>
<protein>
    <recommendedName>
        <fullName evidence="11">Glycosylphosphatidylinositol anchor biosynthesis protein 11</fullName>
    </recommendedName>
</protein>
<evidence type="ECO:0000313" key="10">
    <source>
        <dbReference type="Proteomes" id="UP000244005"/>
    </source>
</evidence>
<evidence type="ECO:0000256" key="3">
    <source>
        <dbReference type="ARBA" id="ARBA00022502"/>
    </source>
</evidence>
<keyword evidence="6 8" id="KW-1133">Transmembrane helix</keyword>
<dbReference type="GO" id="GO:0006506">
    <property type="term" value="P:GPI anchor biosynthetic process"/>
    <property type="evidence" value="ECO:0007669"/>
    <property type="project" value="UniProtKB-UniPathway"/>
</dbReference>
<dbReference type="OrthoDB" id="17366at2759"/>
<evidence type="ECO:0000256" key="7">
    <source>
        <dbReference type="ARBA" id="ARBA00023136"/>
    </source>
</evidence>
<gene>
    <name evidence="9" type="ORF">MARPO_0005s0096</name>
</gene>
<evidence type="ECO:0000256" key="6">
    <source>
        <dbReference type="ARBA" id="ARBA00022989"/>
    </source>
</evidence>
<feature type="transmembrane region" description="Helical" evidence="8">
    <location>
        <begin position="180"/>
        <end position="200"/>
    </location>
</feature>
<sequence>MEGAKVETRKREFSGKDAGSVRKQIADAHTQEMVHRSKPCAGKVGIVQALCGTGVFLGLWFVPAMMGYNLIDQPVETLRICFALSFPVLLISYSTLRLQPEICPMWWAAFRGLLSLPVGIVAASFVGTVFGAPISYESAVKTFHWAALISALTVVPVAVVVGGSWSTWHRLFARTEPDGPLELALCLSAHCAAIGSWVGAWPMPLDWERRWQEWPVCCTYGTVGGYLLSVIFSIAWYSANRGASSEGEKKKVN</sequence>
<feature type="transmembrane region" description="Helical" evidence="8">
    <location>
        <begin position="46"/>
        <end position="71"/>
    </location>
</feature>
<dbReference type="InterPro" id="IPR009580">
    <property type="entry name" value="GPI_biosynthesis_protein_Pig-F"/>
</dbReference>
<comment type="pathway">
    <text evidence="2">Glycolipid biosynthesis; glycosylphosphatidylinositol-anchor biosynthesis.</text>
</comment>
<feature type="transmembrane region" description="Helical" evidence="8">
    <location>
        <begin position="143"/>
        <end position="168"/>
    </location>
</feature>
<evidence type="ECO:0000256" key="8">
    <source>
        <dbReference type="SAM" id="Phobius"/>
    </source>
</evidence>
<organism evidence="9 10">
    <name type="scientific">Marchantia polymorpha</name>
    <name type="common">Common liverwort</name>
    <name type="synonym">Marchantia aquatica</name>
    <dbReference type="NCBI Taxonomy" id="3197"/>
    <lineage>
        <taxon>Eukaryota</taxon>
        <taxon>Viridiplantae</taxon>
        <taxon>Streptophyta</taxon>
        <taxon>Embryophyta</taxon>
        <taxon>Marchantiophyta</taxon>
        <taxon>Marchantiopsida</taxon>
        <taxon>Marchantiidae</taxon>
        <taxon>Marchantiales</taxon>
        <taxon>Marchantiaceae</taxon>
        <taxon>Marchantia</taxon>
    </lineage>
</organism>
<evidence type="ECO:0000256" key="4">
    <source>
        <dbReference type="ARBA" id="ARBA00022692"/>
    </source>
</evidence>
<dbReference type="OMA" id="FIDYMIR"/>
<feature type="transmembrane region" description="Helical" evidence="8">
    <location>
        <begin position="220"/>
        <end position="239"/>
    </location>
</feature>
<evidence type="ECO:0000256" key="1">
    <source>
        <dbReference type="ARBA" id="ARBA00004477"/>
    </source>
</evidence>
<reference evidence="10" key="1">
    <citation type="journal article" date="2017" name="Cell">
        <title>Insights into land plant evolution garnered from the Marchantia polymorpha genome.</title>
        <authorList>
            <person name="Bowman J.L."/>
            <person name="Kohchi T."/>
            <person name="Yamato K.T."/>
            <person name="Jenkins J."/>
            <person name="Shu S."/>
            <person name="Ishizaki K."/>
            <person name="Yamaoka S."/>
            <person name="Nishihama R."/>
            <person name="Nakamura Y."/>
            <person name="Berger F."/>
            <person name="Adam C."/>
            <person name="Aki S.S."/>
            <person name="Althoff F."/>
            <person name="Araki T."/>
            <person name="Arteaga-Vazquez M.A."/>
            <person name="Balasubrmanian S."/>
            <person name="Barry K."/>
            <person name="Bauer D."/>
            <person name="Boehm C.R."/>
            <person name="Briginshaw L."/>
            <person name="Caballero-Perez J."/>
            <person name="Catarino B."/>
            <person name="Chen F."/>
            <person name="Chiyoda S."/>
            <person name="Chovatia M."/>
            <person name="Davies K.M."/>
            <person name="Delmans M."/>
            <person name="Demura T."/>
            <person name="Dierschke T."/>
            <person name="Dolan L."/>
            <person name="Dorantes-Acosta A.E."/>
            <person name="Eklund D.M."/>
            <person name="Florent S.N."/>
            <person name="Flores-Sandoval E."/>
            <person name="Fujiyama A."/>
            <person name="Fukuzawa H."/>
            <person name="Galik B."/>
            <person name="Grimanelli D."/>
            <person name="Grimwood J."/>
            <person name="Grossniklaus U."/>
            <person name="Hamada T."/>
            <person name="Haseloff J."/>
            <person name="Hetherington A.J."/>
            <person name="Higo A."/>
            <person name="Hirakawa Y."/>
            <person name="Hundley H.N."/>
            <person name="Ikeda Y."/>
            <person name="Inoue K."/>
            <person name="Inoue S.I."/>
            <person name="Ishida S."/>
            <person name="Jia Q."/>
            <person name="Kakita M."/>
            <person name="Kanazawa T."/>
            <person name="Kawai Y."/>
            <person name="Kawashima T."/>
            <person name="Kennedy M."/>
            <person name="Kinose K."/>
            <person name="Kinoshita T."/>
            <person name="Kohara Y."/>
            <person name="Koide E."/>
            <person name="Komatsu K."/>
            <person name="Kopischke S."/>
            <person name="Kubo M."/>
            <person name="Kyozuka J."/>
            <person name="Lagercrantz U."/>
            <person name="Lin S.S."/>
            <person name="Lindquist E."/>
            <person name="Lipzen A.M."/>
            <person name="Lu C.W."/>
            <person name="De Luna E."/>
            <person name="Martienssen R.A."/>
            <person name="Minamino N."/>
            <person name="Mizutani M."/>
            <person name="Mizutani M."/>
            <person name="Mochizuki N."/>
            <person name="Monte I."/>
            <person name="Mosher R."/>
            <person name="Nagasaki H."/>
            <person name="Nakagami H."/>
            <person name="Naramoto S."/>
            <person name="Nishitani K."/>
            <person name="Ohtani M."/>
            <person name="Okamoto T."/>
            <person name="Okumura M."/>
            <person name="Phillips J."/>
            <person name="Pollak B."/>
            <person name="Reinders A."/>
            <person name="Rovekamp M."/>
            <person name="Sano R."/>
            <person name="Sawa S."/>
            <person name="Schmid M.W."/>
            <person name="Shirakawa M."/>
            <person name="Solano R."/>
            <person name="Spunde A."/>
            <person name="Suetsugu N."/>
            <person name="Sugano S."/>
            <person name="Sugiyama A."/>
            <person name="Sun R."/>
            <person name="Suzuki Y."/>
            <person name="Takenaka M."/>
            <person name="Takezawa D."/>
            <person name="Tomogane H."/>
            <person name="Tsuzuki M."/>
            <person name="Ueda T."/>
            <person name="Umeda M."/>
            <person name="Ward J.M."/>
            <person name="Watanabe Y."/>
            <person name="Yazaki K."/>
            <person name="Yokoyama R."/>
            <person name="Yoshitake Y."/>
            <person name="Yotsui I."/>
            <person name="Zachgo S."/>
            <person name="Schmutz J."/>
        </authorList>
    </citation>
    <scope>NUCLEOTIDE SEQUENCE [LARGE SCALE GENOMIC DNA]</scope>
    <source>
        <strain evidence="10">Tak-1</strain>
    </source>
</reference>
<evidence type="ECO:0000256" key="5">
    <source>
        <dbReference type="ARBA" id="ARBA00022824"/>
    </source>
</evidence>
<dbReference type="Pfam" id="PF06699">
    <property type="entry name" value="PIG-F"/>
    <property type="match status" value="1"/>
</dbReference>
<evidence type="ECO:0000256" key="2">
    <source>
        <dbReference type="ARBA" id="ARBA00004687"/>
    </source>
</evidence>
<accession>A0A2R6XQQ4</accession>
<feature type="transmembrane region" description="Helical" evidence="8">
    <location>
        <begin position="108"/>
        <end position="131"/>
    </location>
</feature>